<protein>
    <submittedName>
        <fullName evidence="1">Uncharacterized protein</fullName>
    </submittedName>
</protein>
<gene>
    <name evidence="1" type="ORF">MEDL_18153</name>
</gene>
<comment type="caution">
    <text evidence="1">The sequence shown here is derived from an EMBL/GenBank/DDBJ whole genome shotgun (WGS) entry which is preliminary data.</text>
</comment>
<evidence type="ECO:0000313" key="2">
    <source>
        <dbReference type="Proteomes" id="UP000683360"/>
    </source>
</evidence>
<name>A0A8S3RAF5_MYTED</name>
<accession>A0A8S3RAF5</accession>
<reference evidence="1" key="1">
    <citation type="submission" date="2021-03" db="EMBL/GenBank/DDBJ databases">
        <authorList>
            <person name="Bekaert M."/>
        </authorList>
    </citation>
    <scope>NUCLEOTIDE SEQUENCE</scope>
</reference>
<proteinExistence type="predicted"/>
<dbReference type="OrthoDB" id="10449761at2759"/>
<dbReference type="AlphaFoldDB" id="A0A8S3RAF5"/>
<evidence type="ECO:0000313" key="1">
    <source>
        <dbReference type="EMBL" id="CAG2203680.1"/>
    </source>
</evidence>
<sequence>MGSYTYEQKDLMKLFKCVIDTGTEVLFAFFDLKVLSKTPYGGNFNKLLKLEKHFLYHQWEPKKTMCCACPSAGCSIKRINKMEPWIFQKLYDTSGIEDATHVIKHGGCIQQLCLHKYEAKKSALAITKSIADESRSLKQRQEENHKSFSEKLEHQHAELIKMREIQKKMEVQQEKTTEEIIKMRESHEVFLQLFINKVRVDVNYDDPGHGQKKPSDKKAKEYAVLMNIKTPREWNDKDVADALKDYERISDKQDIKTKFVREGSLIILTAVPYDILHDKVKYEHAIKMFLTRIMDVCNIDTERACQVKATLHKLEVDEVNIKHSYVLCEDKATQISVPQADKCFQINNNECDERIDPEELQRKRIIKLYESIDDDNFASKFHHHQRFGNKKSYHRSSRISSSMPSLPVDDVIHSDFNSNIYGKALASALRRTSLISSNSARSLRSVDSSYGSTTSISGSEKSIGMDVFLELFGLK</sequence>
<keyword evidence="2" id="KW-1185">Reference proteome</keyword>
<dbReference type="EMBL" id="CAJPWZ010000927">
    <property type="protein sequence ID" value="CAG2203680.1"/>
    <property type="molecule type" value="Genomic_DNA"/>
</dbReference>
<dbReference type="Proteomes" id="UP000683360">
    <property type="component" value="Unassembled WGS sequence"/>
</dbReference>
<organism evidence="1 2">
    <name type="scientific">Mytilus edulis</name>
    <name type="common">Blue mussel</name>
    <dbReference type="NCBI Taxonomy" id="6550"/>
    <lineage>
        <taxon>Eukaryota</taxon>
        <taxon>Metazoa</taxon>
        <taxon>Spiralia</taxon>
        <taxon>Lophotrochozoa</taxon>
        <taxon>Mollusca</taxon>
        <taxon>Bivalvia</taxon>
        <taxon>Autobranchia</taxon>
        <taxon>Pteriomorphia</taxon>
        <taxon>Mytilida</taxon>
        <taxon>Mytiloidea</taxon>
        <taxon>Mytilidae</taxon>
        <taxon>Mytilinae</taxon>
        <taxon>Mytilus</taxon>
    </lineage>
</organism>